<comment type="caution">
    <text evidence="2">The sequence shown here is derived from an EMBL/GenBank/DDBJ whole genome shotgun (WGS) entry which is preliminary data.</text>
</comment>
<feature type="region of interest" description="Disordered" evidence="1">
    <location>
        <begin position="164"/>
        <end position="292"/>
    </location>
</feature>
<evidence type="ECO:0000256" key="1">
    <source>
        <dbReference type="SAM" id="MobiDB-lite"/>
    </source>
</evidence>
<dbReference type="AlphaFoldDB" id="A0AAE0GI78"/>
<feature type="compositionally biased region" description="Basic and acidic residues" evidence="1">
    <location>
        <begin position="178"/>
        <end position="191"/>
    </location>
</feature>
<evidence type="ECO:0000313" key="2">
    <source>
        <dbReference type="EMBL" id="KAK3278542.1"/>
    </source>
</evidence>
<sequence length="292" mass="31580">MTTGSRSPPARTQPTTFNLWRLKHPRQSVPFAGESLIEVADSSDDDFIIYGEPAKADVGRIGDGYATGKATKSGISNLVIARATATAFGPGKSLNEKPMVLPSEALTIHKAYLRHANEKHVYPEKLTARKLAGLNLEPAEVGERDRWNPPVMFGTKAVHWFQDVRGMKMGPQTEEPLSDGKTEEEADKAGEGGDDEEDDGTEEDAGDEEVAAEGDDADAAAGAAGEGEVVEEEEDAKTASEDDDTEKPMGEDDSKKEEKEGASKEPLRFQKKRKTEPAVKEAQKQAKKPRAS</sequence>
<proteinExistence type="predicted"/>
<feature type="compositionally biased region" description="Acidic residues" evidence="1">
    <location>
        <begin position="192"/>
        <end position="218"/>
    </location>
</feature>
<dbReference type="Proteomes" id="UP001190700">
    <property type="component" value="Unassembled WGS sequence"/>
</dbReference>
<reference evidence="2 3" key="1">
    <citation type="journal article" date="2015" name="Genome Biol. Evol.">
        <title>Comparative Genomics of a Bacterivorous Green Alga Reveals Evolutionary Causalities and Consequences of Phago-Mixotrophic Mode of Nutrition.</title>
        <authorList>
            <person name="Burns J.A."/>
            <person name="Paasch A."/>
            <person name="Narechania A."/>
            <person name="Kim E."/>
        </authorList>
    </citation>
    <scope>NUCLEOTIDE SEQUENCE [LARGE SCALE GENOMIC DNA]</scope>
    <source>
        <strain evidence="2 3">PLY_AMNH</strain>
    </source>
</reference>
<gene>
    <name evidence="2" type="ORF">CYMTET_13522</name>
</gene>
<organism evidence="2 3">
    <name type="scientific">Cymbomonas tetramitiformis</name>
    <dbReference type="NCBI Taxonomy" id="36881"/>
    <lineage>
        <taxon>Eukaryota</taxon>
        <taxon>Viridiplantae</taxon>
        <taxon>Chlorophyta</taxon>
        <taxon>Pyramimonadophyceae</taxon>
        <taxon>Pyramimonadales</taxon>
        <taxon>Pyramimonadaceae</taxon>
        <taxon>Cymbomonas</taxon>
    </lineage>
</organism>
<dbReference type="EMBL" id="LGRX02005385">
    <property type="protein sequence ID" value="KAK3278542.1"/>
    <property type="molecule type" value="Genomic_DNA"/>
</dbReference>
<feature type="compositionally biased region" description="Basic and acidic residues" evidence="1">
    <location>
        <begin position="236"/>
        <end position="268"/>
    </location>
</feature>
<accession>A0AAE0GI78</accession>
<keyword evidence="3" id="KW-1185">Reference proteome</keyword>
<name>A0AAE0GI78_9CHLO</name>
<feature type="compositionally biased region" description="Basic and acidic residues" evidence="1">
    <location>
        <begin position="275"/>
        <end position="284"/>
    </location>
</feature>
<protein>
    <submittedName>
        <fullName evidence="2">Uncharacterized protein</fullName>
    </submittedName>
</protein>
<evidence type="ECO:0000313" key="3">
    <source>
        <dbReference type="Proteomes" id="UP001190700"/>
    </source>
</evidence>